<reference evidence="2" key="1">
    <citation type="journal article" date="2022" name="Int. J. Mol. Sci.">
        <title>Draft Genome of Tanacetum Coccineum: Genomic Comparison of Closely Related Tanacetum-Family Plants.</title>
        <authorList>
            <person name="Yamashiro T."/>
            <person name="Shiraishi A."/>
            <person name="Nakayama K."/>
            <person name="Satake H."/>
        </authorList>
    </citation>
    <scope>NUCLEOTIDE SEQUENCE</scope>
</reference>
<feature type="region of interest" description="Disordered" evidence="1">
    <location>
        <begin position="1"/>
        <end position="43"/>
    </location>
</feature>
<accession>A0ABQ5E792</accession>
<reference evidence="2" key="2">
    <citation type="submission" date="2022-01" db="EMBL/GenBank/DDBJ databases">
        <authorList>
            <person name="Yamashiro T."/>
            <person name="Shiraishi A."/>
            <person name="Satake H."/>
            <person name="Nakayama K."/>
        </authorList>
    </citation>
    <scope>NUCLEOTIDE SEQUENCE</scope>
</reference>
<feature type="compositionally biased region" description="Polar residues" evidence="1">
    <location>
        <begin position="1"/>
        <end position="11"/>
    </location>
</feature>
<dbReference type="Proteomes" id="UP001151760">
    <property type="component" value="Unassembled WGS sequence"/>
</dbReference>
<protein>
    <submittedName>
        <fullName evidence="2">Uncharacterized protein</fullName>
    </submittedName>
</protein>
<keyword evidence="3" id="KW-1185">Reference proteome</keyword>
<proteinExistence type="predicted"/>
<sequence>MDSLYPNTEGASQKVMKGSKSPESVREFMVQDGSRTGQKEDSKALETMMEKVVDWTNHSELNAKYPNECYDCLGLGMGYNRFDWYFEKDAAYPNMDQGITSPLRDLIVEIDDSKFKYGPKQTQPSESESQSSEFDKCESNISAEPSELVSEPVVNESNVECQPKIWSDAPIIVTDYPHRALRIRKCDCGGSSNDWVKNASTPIETQEACQGLKEASDVDSRACSRRLQLLAETHLLAMQKAGPLWLLLYRAEYVVMQLLWAGFVDSNQMLDYGSTS</sequence>
<evidence type="ECO:0000256" key="1">
    <source>
        <dbReference type="SAM" id="MobiDB-lite"/>
    </source>
</evidence>
<feature type="region of interest" description="Disordered" evidence="1">
    <location>
        <begin position="116"/>
        <end position="137"/>
    </location>
</feature>
<evidence type="ECO:0000313" key="2">
    <source>
        <dbReference type="EMBL" id="GJT46716.1"/>
    </source>
</evidence>
<dbReference type="EMBL" id="BQNB010016008">
    <property type="protein sequence ID" value="GJT46716.1"/>
    <property type="molecule type" value="Genomic_DNA"/>
</dbReference>
<evidence type="ECO:0000313" key="3">
    <source>
        <dbReference type="Proteomes" id="UP001151760"/>
    </source>
</evidence>
<gene>
    <name evidence="2" type="ORF">Tco_0955431</name>
</gene>
<comment type="caution">
    <text evidence="2">The sequence shown here is derived from an EMBL/GenBank/DDBJ whole genome shotgun (WGS) entry which is preliminary data.</text>
</comment>
<organism evidence="2 3">
    <name type="scientific">Tanacetum coccineum</name>
    <dbReference type="NCBI Taxonomy" id="301880"/>
    <lineage>
        <taxon>Eukaryota</taxon>
        <taxon>Viridiplantae</taxon>
        <taxon>Streptophyta</taxon>
        <taxon>Embryophyta</taxon>
        <taxon>Tracheophyta</taxon>
        <taxon>Spermatophyta</taxon>
        <taxon>Magnoliopsida</taxon>
        <taxon>eudicotyledons</taxon>
        <taxon>Gunneridae</taxon>
        <taxon>Pentapetalae</taxon>
        <taxon>asterids</taxon>
        <taxon>campanulids</taxon>
        <taxon>Asterales</taxon>
        <taxon>Asteraceae</taxon>
        <taxon>Asteroideae</taxon>
        <taxon>Anthemideae</taxon>
        <taxon>Anthemidinae</taxon>
        <taxon>Tanacetum</taxon>
    </lineage>
</organism>
<name>A0ABQ5E792_9ASTR</name>